<dbReference type="RefSeq" id="WP_121097756.1">
    <property type="nucleotide sequence ID" value="NZ_UIHC01000179.1"/>
</dbReference>
<keyword evidence="3" id="KW-1185">Reference proteome</keyword>
<dbReference type="Gene3D" id="1.10.10.10">
    <property type="entry name" value="Winged helix-like DNA-binding domain superfamily/Winged helix DNA-binding domain"/>
    <property type="match status" value="1"/>
</dbReference>
<dbReference type="Proteomes" id="UP000272908">
    <property type="component" value="Unassembled WGS sequence"/>
</dbReference>
<dbReference type="SUPFAM" id="SSF46689">
    <property type="entry name" value="Homeodomain-like"/>
    <property type="match status" value="1"/>
</dbReference>
<gene>
    <name evidence="2" type="ORF">ROE7235_03939</name>
</gene>
<feature type="domain" description="Winged helix-turn helix" evidence="1">
    <location>
        <begin position="81"/>
        <end position="115"/>
    </location>
</feature>
<name>A0A3B0N295_9RHOB</name>
<dbReference type="InterPro" id="IPR009057">
    <property type="entry name" value="Homeodomain-like_sf"/>
</dbReference>
<dbReference type="OrthoDB" id="565387at2"/>
<protein>
    <recommendedName>
        <fullName evidence="1">Winged helix-turn helix domain-containing protein</fullName>
    </recommendedName>
</protein>
<organism evidence="2 3">
    <name type="scientific">Roseinatronobacter ekhonensis</name>
    <dbReference type="NCBI Taxonomy" id="254356"/>
    <lineage>
        <taxon>Bacteria</taxon>
        <taxon>Pseudomonadati</taxon>
        <taxon>Pseudomonadota</taxon>
        <taxon>Alphaproteobacteria</taxon>
        <taxon>Rhodobacterales</taxon>
        <taxon>Paracoccaceae</taxon>
        <taxon>Roseinatronobacter</taxon>
    </lineage>
</organism>
<dbReference type="AlphaFoldDB" id="A0A3B0N295"/>
<proteinExistence type="predicted"/>
<dbReference type="InterPro" id="IPR025959">
    <property type="entry name" value="Winged_HTH_dom"/>
</dbReference>
<reference evidence="3" key="1">
    <citation type="submission" date="2018-08" db="EMBL/GenBank/DDBJ databases">
        <authorList>
            <person name="Rodrigo-Torres L."/>
            <person name="Arahal R. D."/>
            <person name="Lucena T."/>
        </authorList>
    </citation>
    <scope>NUCLEOTIDE SEQUENCE [LARGE SCALE GENOMIC DNA]</scope>
    <source>
        <strain evidence="3">CECT 7235</strain>
    </source>
</reference>
<sequence>MGKPHPLALRERVVAFVQEGNTHRSSAAHFRVSIKFVNDMVKLKRETGKLDPKPQGRRGHGKLAPVASWVRERMEAGPATTLDELRAALEQEHGIKVHRSSVGGLLQRLGLSHKKRPAGQ</sequence>
<dbReference type="EMBL" id="UIHC01000179">
    <property type="protein sequence ID" value="SUZ34156.1"/>
    <property type="molecule type" value="Genomic_DNA"/>
</dbReference>
<evidence type="ECO:0000313" key="3">
    <source>
        <dbReference type="Proteomes" id="UP000272908"/>
    </source>
</evidence>
<evidence type="ECO:0000259" key="1">
    <source>
        <dbReference type="Pfam" id="PF13592"/>
    </source>
</evidence>
<dbReference type="InterPro" id="IPR036388">
    <property type="entry name" value="WH-like_DNA-bd_sf"/>
</dbReference>
<dbReference type="Pfam" id="PF13592">
    <property type="entry name" value="HTH_33"/>
    <property type="match status" value="1"/>
</dbReference>
<evidence type="ECO:0000313" key="2">
    <source>
        <dbReference type="EMBL" id="SUZ34156.1"/>
    </source>
</evidence>
<accession>A0A3B0N295</accession>